<dbReference type="InterPro" id="IPR039564">
    <property type="entry name" value="Peptidase_C39-like"/>
</dbReference>
<keyword evidence="4" id="KW-1185">Reference proteome</keyword>
<dbReference type="Pfam" id="PF13529">
    <property type="entry name" value="Peptidase_C39_2"/>
    <property type="match status" value="1"/>
</dbReference>
<evidence type="ECO:0000259" key="2">
    <source>
        <dbReference type="Pfam" id="PF13529"/>
    </source>
</evidence>
<feature type="domain" description="Peptidase C39-like" evidence="2">
    <location>
        <begin position="125"/>
        <end position="255"/>
    </location>
</feature>
<feature type="compositionally biased region" description="Polar residues" evidence="1">
    <location>
        <begin position="93"/>
        <end position="104"/>
    </location>
</feature>
<dbReference type="Proteomes" id="UP001432000">
    <property type="component" value="Chromosome"/>
</dbReference>
<feature type="region of interest" description="Disordered" evidence="1">
    <location>
        <begin position="40"/>
        <end position="115"/>
    </location>
</feature>
<evidence type="ECO:0000313" key="4">
    <source>
        <dbReference type="Proteomes" id="UP001432000"/>
    </source>
</evidence>
<accession>A0ABZ2PN46</accession>
<gene>
    <name evidence="3" type="ORF">WDS16_00815</name>
</gene>
<evidence type="ECO:0000313" key="3">
    <source>
        <dbReference type="EMBL" id="WXG69146.1"/>
    </source>
</evidence>
<feature type="region of interest" description="Disordered" evidence="1">
    <location>
        <begin position="281"/>
        <end position="320"/>
    </location>
</feature>
<sequence length="320" mass="33494">MHEFDPTAMWPSDAADDVADGCVAEQATADYSDDSMAVAELIGASAGPHHEDQYQPEPVYTRPEPGAASAADSLATGNPALDIDLSDIDLSDTSGADSDSTEGASTPPGDADAVHGNPAQWTINWFYQQFDGYCGPAVVGQLVAEYTEADISDPRHLVDRAVELGLMAGDDPAGGMTLPDIEILLEDQGVPATISSGSLDDLRAALDNGQGVVAMVDSGEIWKPEHEGVEDNRPDHVLVVAGIDDARGVVILSDPGVPNGNQLEVPIEQFEQAWADSGNQMLVADDSDPDLVPADSDSTTTTPPVSDTRTARTTVISLRS</sequence>
<dbReference type="EMBL" id="CP147846">
    <property type="protein sequence ID" value="WXG69146.1"/>
    <property type="molecule type" value="Genomic_DNA"/>
</dbReference>
<dbReference type="RefSeq" id="WP_338889776.1">
    <property type="nucleotide sequence ID" value="NZ_CP147846.1"/>
</dbReference>
<proteinExistence type="predicted"/>
<feature type="compositionally biased region" description="Low complexity" evidence="1">
    <location>
        <begin position="292"/>
        <end position="308"/>
    </location>
</feature>
<protein>
    <submittedName>
        <fullName evidence="3">C39 family peptidase</fullName>
    </submittedName>
</protein>
<evidence type="ECO:0000256" key="1">
    <source>
        <dbReference type="SAM" id="MobiDB-lite"/>
    </source>
</evidence>
<dbReference type="Gene3D" id="3.90.70.10">
    <property type="entry name" value="Cysteine proteinases"/>
    <property type="match status" value="1"/>
</dbReference>
<name>A0ABZ2PN46_9NOCA</name>
<organism evidence="3 4">
    <name type="scientific">Rhodococcus sovatensis</name>
    <dbReference type="NCBI Taxonomy" id="1805840"/>
    <lineage>
        <taxon>Bacteria</taxon>
        <taxon>Bacillati</taxon>
        <taxon>Actinomycetota</taxon>
        <taxon>Actinomycetes</taxon>
        <taxon>Mycobacteriales</taxon>
        <taxon>Nocardiaceae</taxon>
        <taxon>Rhodococcus</taxon>
    </lineage>
</organism>
<reference evidence="3 4" key="1">
    <citation type="submission" date="2024-03" db="EMBL/GenBank/DDBJ databases">
        <title>Natural products discovery in diverse microorganisms through a two-stage MS feature dereplication strategy.</title>
        <authorList>
            <person name="Zhang R."/>
        </authorList>
    </citation>
    <scope>NUCLEOTIDE SEQUENCE [LARGE SCALE GENOMIC DNA]</scope>
    <source>
        <strain evidence="3 4">18930</strain>
    </source>
</reference>